<dbReference type="InterPro" id="IPR003660">
    <property type="entry name" value="HAMP_dom"/>
</dbReference>
<feature type="domain" description="HAMP" evidence="10">
    <location>
        <begin position="259"/>
        <end position="312"/>
    </location>
</feature>
<reference evidence="11 12" key="1">
    <citation type="submission" date="2011-01" db="EMBL/GenBank/DDBJ databases">
        <title>Whole genome sequence of Amphibacillus xylinus NBRC 15112.</title>
        <authorList>
            <person name="Nakazawa H."/>
            <person name="Katano Y."/>
            <person name="Nakamura S."/>
            <person name="Sasagawa M."/>
            <person name="Fukada J."/>
            <person name="Arai T."/>
            <person name="Sasakura N."/>
            <person name="Mochizuki D."/>
            <person name="Hosoyama A."/>
            <person name="Harada K."/>
            <person name="Horikawa H."/>
            <person name="Kato Y."/>
            <person name="Harada T."/>
            <person name="Sasaki K."/>
            <person name="Sekiguchi M."/>
            <person name="Hodoyama M."/>
            <person name="Nishiko R."/>
            <person name="Narita H."/>
            <person name="Hanamaki A."/>
            <person name="Hata C."/>
            <person name="Konno Y."/>
            <person name="Niimura Y."/>
            <person name="Yamazaki S."/>
            <person name="Fujita N."/>
        </authorList>
    </citation>
    <scope>NUCLEOTIDE SEQUENCE [LARGE SCALE GENOMIC DNA]</scope>
    <source>
        <strain evidence="12">ATCC 51415 / DSM 6626 / JCM 7361 / LMG 17667 / NBRC 15112 / Ep01</strain>
    </source>
</reference>
<protein>
    <submittedName>
        <fullName evidence="11">Methyl-accepting chemotaxis protein</fullName>
    </submittedName>
</protein>
<dbReference type="InterPro" id="IPR004090">
    <property type="entry name" value="Chemotax_Me-accpt_rcpt"/>
</dbReference>
<dbReference type="InterPro" id="IPR004089">
    <property type="entry name" value="MCPsignal_dom"/>
</dbReference>
<evidence type="ECO:0000256" key="5">
    <source>
        <dbReference type="ARBA" id="ARBA00029447"/>
    </source>
</evidence>
<dbReference type="RefSeq" id="WP_015009360.1">
    <property type="nucleotide sequence ID" value="NC_018704.1"/>
</dbReference>
<dbReference type="Proteomes" id="UP000006294">
    <property type="component" value="Chromosome"/>
</dbReference>
<feature type="transmembrane region" description="Helical" evidence="8">
    <location>
        <begin position="64"/>
        <end position="86"/>
    </location>
</feature>
<evidence type="ECO:0000259" key="9">
    <source>
        <dbReference type="PROSITE" id="PS50111"/>
    </source>
</evidence>
<dbReference type="PRINTS" id="PR00260">
    <property type="entry name" value="CHEMTRNSDUCR"/>
</dbReference>
<comment type="subcellular location">
    <subcellularLocation>
        <location evidence="1">Cell membrane</location>
    </subcellularLocation>
</comment>
<gene>
    <name evidence="11" type="ordered locus">AXY_06230</name>
</gene>
<dbReference type="GO" id="GO:0006935">
    <property type="term" value="P:chemotaxis"/>
    <property type="evidence" value="ECO:0007669"/>
    <property type="project" value="InterPro"/>
</dbReference>
<evidence type="ECO:0000256" key="3">
    <source>
        <dbReference type="ARBA" id="ARBA00023136"/>
    </source>
</evidence>
<dbReference type="SMART" id="SM00304">
    <property type="entry name" value="HAMP"/>
    <property type="match status" value="1"/>
</dbReference>
<dbReference type="OrthoDB" id="9804712at2"/>
<evidence type="ECO:0000256" key="1">
    <source>
        <dbReference type="ARBA" id="ARBA00004236"/>
    </source>
</evidence>
<dbReference type="PROSITE" id="PS50111">
    <property type="entry name" value="CHEMOTAXIS_TRANSDUC_2"/>
    <property type="match status" value="1"/>
</dbReference>
<feature type="transmembrane region" description="Helical" evidence="8">
    <location>
        <begin position="234"/>
        <end position="257"/>
    </location>
</feature>
<dbReference type="SMART" id="SM00283">
    <property type="entry name" value="MA"/>
    <property type="match status" value="1"/>
</dbReference>
<evidence type="ECO:0000256" key="7">
    <source>
        <dbReference type="SAM" id="MobiDB-lite"/>
    </source>
</evidence>
<keyword evidence="4 6" id="KW-0807">Transducer</keyword>
<evidence type="ECO:0000256" key="4">
    <source>
        <dbReference type="ARBA" id="ARBA00023224"/>
    </source>
</evidence>
<dbReference type="KEGG" id="axl:AXY_06230"/>
<keyword evidence="8" id="KW-0812">Transmembrane</keyword>
<keyword evidence="2" id="KW-1003">Cell membrane</keyword>
<evidence type="ECO:0000313" key="12">
    <source>
        <dbReference type="Proteomes" id="UP000006294"/>
    </source>
</evidence>
<accession>K0IWB1</accession>
<dbReference type="PANTHER" id="PTHR32089:SF114">
    <property type="entry name" value="METHYL-ACCEPTING CHEMOTAXIS PROTEIN MCPB"/>
    <property type="match status" value="1"/>
</dbReference>
<dbReference type="CDD" id="cd06225">
    <property type="entry name" value="HAMP"/>
    <property type="match status" value="1"/>
</dbReference>
<dbReference type="eggNOG" id="COG0840">
    <property type="taxonomic scope" value="Bacteria"/>
</dbReference>
<dbReference type="STRING" id="698758.AXY_06230"/>
<dbReference type="Pfam" id="PF00015">
    <property type="entry name" value="MCPsignal"/>
    <property type="match status" value="1"/>
</dbReference>
<evidence type="ECO:0000256" key="6">
    <source>
        <dbReference type="PROSITE-ProRule" id="PRU00284"/>
    </source>
</evidence>
<dbReference type="Pfam" id="PF00672">
    <property type="entry name" value="HAMP"/>
    <property type="match status" value="1"/>
</dbReference>
<dbReference type="GO" id="GO:0005886">
    <property type="term" value="C:plasma membrane"/>
    <property type="evidence" value="ECO:0007669"/>
    <property type="project" value="UniProtKB-SubCell"/>
</dbReference>
<dbReference type="GO" id="GO:0004888">
    <property type="term" value="F:transmembrane signaling receptor activity"/>
    <property type="evidence" value="ECO:0007669"/>
    <property type="project" value="InterPro"/>
</dbReference>
<evidence type="ECO:0000256" key="2">
    <source>
        <dbReference type="ARBA" id="ARBA00022475"/>
    </source>
</evidence>
<dbReference type="HOGENOM" id="CLU_000445_107_27_9"/>
<dbReference type="PATRIC" id="fig|698758.3.peg.625"/>
<sequence>MFKRFNFSKLNISSPIPSIKKAFKKLKLPKRHHKTTKPEKVIKAKRPKKYGKIGIHNLRIGWKYGFVLIIIFILLVVTTGLVSFSINDAQKDLDVVLEEADLSVLTIELSDLINSKGLSAMAYAQYGGTSYFDAFEAKNVEINELISDLNEKFSGEKHQSLYNEVLRINDELNTLFYDEIVDAVGSDIEVMRLYSSNRYNNLTTTAGLYLESLRDLVTEDRNLAAEHAEGSQNYALQILIASMVVSIIIAFILVIFISRHVTQHLNRVVLMSEKIASGDLTETDHHYRGRDEIAQLSTSMEKMRLQLTNMIDSIKQTSLLVSSQSEQLNQSADDVKSGTQQIAATMEELASGTETQANFAGDLAETMTIFAEKIKSINASSESINESSNDVLKETELGNEYMNKSINQMDNIDQIVKDAVEKVAGLDKQTQEISKLVGVVKEIADQTNLLALNAAIEAARAGEHGRGFAVVADEVRKLAEQVANSVVSIAKIVNEIQTESRNVTDALEKGYDEVEQGTKDIEETGVRFKAIEDAIAVMTSNVQTVISGLVELNNDSAKVNEAVQEIASISEESAAGVEETSASAEEASSAMEGVSNGASTLLESARELNELVQQFKM</sequence>
<dbReference type="AlphaFoldDB" id="K0IWB1"/>
<dbReference type="SUPFAM" id="SSF58104">
    <property type="entry name" value="Methyl-accepting chemotaxis protein (MCP) signaling domain"/>
    <property type="match status" value="1"/>
</dbReference>
<dbReference type="PROSITE" id="PS50885">
    <property type="entry name" value="HAMP"/>
    <property type="match status" value="1"/>
</dbReference>
<dbReference type="CDD" id="cd11386">
    <property type="entry name" value="MCP_signal"/>
    <property type="match status" value="1"/>
</dbReference>
<feature type="domain" description="Methyl-accepting transducer" evidence="9">
    <location>
        <begin position="331"/>
        <end position="581"/>
    </location>
</feature>
<dbReference type="EMBL" id="AP012050">
    <property type="protein sequence ID" value="BAM46755.1"/>
    <property type="molecule type" value="Genomic_DNA"/>
</dbReference>
<dbReference type="PANTHER" id="PTHR32089">
    <property type="entry name" value="METHYL-ACCEPTING CHEMOTAXIS PROTEIN MCPB"/>
    <property type="match status" value="1"/>
</dbReference>
<evidence type="ECO:0000259" key="10">
    <source>
        <dbReference type="PROSITE" id="PS50885"/>
    </source>
</evidence>
<proteinExistence type="inferred from homology"/>
<keyword evidence="12" id="KW-1185">Reference proteome</keyword>
<organism evidence="11 12">
    <name type="scientific">Amphibacillus xylanus (strain ATCC 51415 / DSM 6626 / JCM 7361 / LMG 17667 / NBRC 15112 / Ep01)</name>
    <dbReference type="NCBI Taxonomy" id="698758"/>
    <lineage>
        <taxon>Bacteria</taxon>
        <taxon>Bacillati</taxon>
        <taxon>Bacillota</taxon>
        <taxon>Bacilli</taxon>
        <taxon>Bacillales</taxon>
        <taxon>Bacillaceae</taxon>
        <taxon>Amphibacillus</taxon>
    </lineage>
</organism>
<keyword evidence="3 8" id="KW-0472">Membrane</keyword>
<name>K0IWB1_AMPXN</name>
<evidence type="ECO:0000313" key="11">
    <source>
        <dbReference type="EMBL" id="BAM46755.1"/>
    </source>
</evidence>
<keyword evidence="8" id="KW-1133">Transmembrane helix</keyword>
<feature type="region of interest" description="Disordered" evidence="7">
    <location>
        <begin position="571"/>
        <end position="595"/>
    </location>
</feature>
<evidence type="ECO:0000256" key="8">
    <source>
        <dbReference type="SAM" id="Phobius"/>
    </source>
</evidence>
<dbReference type="Gene3D" id="1.10.287.950">
    <property type="entry name" value="Methyl-accepting chemotaxis protein"/>
    <property type="match status" value="1"/>
</dbReference>
<comment type="similarity">
    <text evidence="5">Belongs to the methyl-accepting chemotaxis (MCP) protein family.</text>
</comment>
<dbReference type="GO" id="GO:0007165">
    <property type="term" value="P:signal transduction"/>
    <property type="evidence" value="ECO:0007669"/>
    <property type="project" value="UniProtKB-KW"/>
</dbReference>